<dbReference type="VEuPathDB" id="FungiDB:RhiirFUN_000480"/>
<evidence type="ECO:0000313" key="1">
    <source>
        <dbReference type="EMBL" id="ESA02345.1"/>
    </source>
</evidence>
<reference evidence="1" key="1">
    <citation type="submission" date="2013-07" db="EMBL/GenBank/DDBJ databases">
        <title>The genome of an arbuscular mycorrhizal fungus provides insights into the evolution of the oldest plant symbiosis.</title>
        <authorList>
            <consortium name="DOE Joint Genome Institute"/>
            <person name="Tisserant E."/>
            <person name="Malbreil M."/>
            <person name="Kuo A."/>
            <person name="Kohler A."/>
            <person name="Symeonidi A."/>
            <person name="Balestrini R."/>
            <person name="Charron P."/>
            <person name="Duensing N."/>
            <person name="Frei-dit-Frey N."/>
            <person name="Gianinazzi-Pearson V."/>
            <person name="Gilbert B."/>
            <person name="Handa Y."/>
            <person name="Hijri M."/>
            <person name="Kaul R."/>
            <person name="Kawaguchi M."/>
            <person name="Krajinski F."/>
            <person name="Lammers P."/>
            <person name="Lapierre D."/>
            <person name="Masclaux F.G."/>
            <person name="Murat C."/>
            <person name="Morin E."/>
            <person name="Ndikumana S."/>
            <person name="Pagni M."/>
            <person name="Petitpierre D."/>
            <person name="Requena N."/>
            <person name="Rosikiewicz P."/>
            <person name="Riley R."/>
            <person name="Saito K."/>
            <person name="San Clemente H."/>
            <person name="Shapiro H."/>
            <person name="van Tuinen D."/>
            <person name="Becard G."/>
            <person name="Bonfante P."/>
            <person name="Paszkowski U."/>
            <person name="Shachar-Hill Y."/>
            <person name="Young J.P."/>
            <person name="Sanders I.R."/>
            <person name="Henrissat B."/>
            <person name="Rensing S.A."/>
            <person name="Grigoriev I.V."/>
            <person name="Corradi N."/>
            <person name="Roux C."/>
            <person name="Martin F."/>
        </authorList>
    </citation>
    <scope>NUCLEOTIDE SEQUENCE</scope>
    <source>
        <strain evidence="1">DAOM 197198</strain>
    </source>
</reference>
<dbReference type="HOGENOM" id="CLU_1355291_0_0_1"/>
<protein>
    <submittedName>
        <fullName evidence="1">Uncharacterized protein</fullName>
    </submittedName>
</protein>
<dbReference type="EMBL" id="KI295797">
    <property type="protein sequence ID" value="ESA02345.1"/>
    <property type="molecule type" value="Genomic_DNA"/>
</dbReference>
<dbReference type="AlphaFoldDB" id="U9T2F2"/>
<gene>
    <name evidence="1" type="ORF">GLOINDRAFT_86422</name>
</gene>
<organism evidence="1">
    <name type="scientific">Rhizophagus irregularis (strain DAOM 181602 / DAOM 197198 / MUCL 43194)</name>
    <name type="common">Arbuscular mycorrhizal fungus</name>
    <name type="synonym">Glomus intraradices</name>
    <dbReference type="NCBI Taxonomy" id="747089"/>
    <lineage>
        <taxon>Eukaryota</taxon>
        <taxon>Fungi</taxon>
        <taxon>Fungi incertae sedis</taxon>
        <taxon>Mucoromycota</taxon>
        <taxon>Glomeromycotina</taxon>
        <taxon>Glomeromycetes</taxon>
        <taxon>Glomerales</taxon>
        <taxon>Glomeraceae</taxon>
        <taxon>Rhizophagus</taxon>
    </lineage>
</organism>
<sequence length="202" mass="23363">MGVKQIKLIELLLDLSVGNIPVLGYVSRKIILSYVPENQKIHLLGKCFPGSDKIYNEIIRHTSEEFSTAIFCIIFLRRWIKRKIVVQLPMIIGCVEFVEFGYSFDTFYRLSLRNFPSIIKDLGKLLKRMSDLISKYQIDEIMITFVMIKNSTGFYFVVPPRHAVVLFSFTEEIRLKVSKTNGQNNHNGKKTCTKSFRVIDGN</sequence>
<accession>U9T2F2</accession>
<name>U9T2F2_RHIID</name>
<proteinExistence type="predicted"/>